<name>A0A1X1UCL3_MYCFL</name>
<organism evidence="2 3">
    <name type="scientific">Mycobacterium florentinum</name>
    <dbReference type="NCBI Taxonomy" id="292462"/>
    <lineage>
        <taxon>Bacteria</taxon>
        <taxon>Bacillati</taxon>
        <taxon>Actinomycetota</taxon>
        <taxon>Actinomycetes</taxon>
        <taxon>Mycobacteriales</taxon>
        <taxon>Mycobacteriaceae</taxon>
        <taxon>Mycobacterium</taxon>
        <taxon>Mycobacterium simiae complex</taxon>
    </lineage>
</organism>
<evidence type="ECO:0000313" key="2">
    <source>
        <dbReference type="EMBL" id="ORV54583.1"/>
    </source>
</evidence>
<keyword evidence="3" id="KW-1185">Reference proteome</keyword>
<gene>
    <name evidence="2" type="ORF">AWC05_18525</name>
</gene>
<feature type="signal peptide" evidence="1">
    <location>
        <begin position="1"/>
        <end position="28"/>
    </location>
</feature>
<dbReference type="Proteomes" id="UP000193010">
    <property type="component" value="Unassembled WGS sequence"/>
</dbReference>
<dbReference type="RefSeq" id="WP_085221644.1">
    <property type="nucleotide sequence ID" value="NZ_AP022576.1"/>
</dbReference>
<dbReference type="STRING" id="292462.AWC05_18525"/>
<keyword evidence="1" id="KW-0732">Signal</keyword>
<evidence type="ECO:0000256" key="1">
    <source>
        <dbReference type="SAM" id="SignalP"/>
    </source>
</evidence>
<dbReference type="OrthoDB" id="4725901at2"/>
<protein>
    <recommendedName>
        <fullName evidence="4">Secreted protein</fullName>
    </recommendedName>
</protein>
<dbReference type="EMBL" id="LQOV01000008">
    <property type="protein sequence ID" value="ORV54583.1"/>
    <property type="molecule type" value="Genomic_DNA"/>
</dbReference>
<evidence type="ECO:0008006" key="4">
    <source>
        <dbReference type="Google" id="ProtNLM"/>
    </source>
</evidence>
<dbReference type="AlphaFoldDB" id="A0A1X1UCL3"/>
<feature type="chain" id="PRO_5013117925" description="Secreted protein" evidence="1">
    <location>
        <begin position="29"/>
        <end position="107"/>
    </location>
</feature>
<sequence length="107" mass="10751">MKRLIAGALLSGTVALAGSAFGAGTVQADPGTGICNQLAVCSRVWCPGSPLPWPDVVWDMNRCHHYYGGTVGERGTAGGIQVGTGIIEGDPSPANTCAGSPICLPGL</sequence>
<evidence type="ECO:0000313" key="3">
    <source>
        <dbReference type="Proteomes" id="UP000193010"/>
    </source>
</evidence>
<accession>A0A1X1UCL3</accession>
<comment type="caution">
    <text evidence="2">The sequence shown here is derived from an EMBL/GenBank/DDBJ whole genome shotgun (WGS) entry which is preliminary data.</text>
</comment>
<proteinExistence type="predicted"/>
<reference evidence="2 3" key="1">
    <citation type="submission" date="2016-01" db="EMBL/GenBank/DDBJ databases">
        <title>The new phylogeny of the genus Mycobacterium.</title>
        <authorList>
            <person name="Tarcisio F."/>
            <person name="Conor M."/>
            <person name="Antonella G."/>
            <person name="Elisabetta G."/>
            <person name="Giulia F.S."/>
            <person name="Sara T."/>
            <person name="Anna F."/>
            <person name="Clotilde B."/>
            <person name="Roberto B."/>
            <person name="Veronica D.S."/>
            <person name="Fabio R."/>
            <person name="Monica P."/>
            <person name="Olivier J."/>
            <person name="Enrico T."/>
            <person name="Nicola S."/>
        </authorList>
    </citation>
    <scope>NUCLEOTIDE SEQUENCE [LARGE SCALE GENOMIC DNA]</scope>
    <source>
        <strain evidence="2 3">DSM 44852</strain>
    </source>
</reference>